<feature type="region of interest" description="Disordered" evidence="2">
    <location>
        <begin position="372"/>
        <end position="496"/>
    </location>
</feature>
<dbReference type="InterPro" id="IPR013083">
    <property type="entry name" value="Znf_RING/FYVE/PHD"/>
</dbReference>
<feature type="domain" description="RING-type" evidence="4">
    <location>
        <begin position="298"/>
        <end position="340"/>
    </location>
</feature>
<sequence length="496" mass="52981">MALLHPAVAEGMRVVARQAAETATALTSAIVSEIVSATPSATPITLTASVVTTSVPDTTANGAPTNTNLPPNQNGGNNNNNTTNQGGNSSPLLFFVALGFGVVFTNLWIIVGVKYCFRYNARSRQMRMNEDGEPINMENMPRPHRRRREKKLMTMDEVNEKFPMTKYKSWVATRVQEGLPTRGGVSSPSRPGSLHNADGVGPELPSKESMSPEERPTTSAAANSEKPGPKHATKESTSSTVHQPARTSTDTRLVPTISESATLAKEPNRTSRDDDDEEDEHIDAALPPECMGTSGDTCAICIDTLEDDDDVRGLTCGHAFHAVCLDPWLTSRRACCPLCKADYYTPKPRAHAGETGDATTTGVITVILPGDRRDRMNLPGRPRHAFFGLGRGDRSATHASTNQPSGRRSTSRGDASTPPRSGLFGLFTSQGRAAAPAPSPRAASPPRTEQAQTQGEPQAGRLAAFRSALPTFGRRQAETNAVTPSTLEAGTRNTAT</sequence>
<keyword evidence="1" id="KW-0479">Metal-binding</keyword>
<name>A0AA40KC66_9PEZI</name>
<keyword evidence="3" id="KW-1133">Transmembrane helix</keyword>
<accession>A0AA40KC66</accession>
<feature type="compositionally biased region" description="Polar residues" evidence="2">
    <location>
        <begin position="235"/>
        <end position="261"/>
    </location>
</feature>
<dbReference type="GO" id="GO:0061630">
    <property type="term" value="F:ubiquitin protein ligase activity"/>
    <property type="evidence" value="ECO:0007669"/>
    <property type="project" value="TreeGrafter"/>
</dbReference>
<dbReference type="GO" id="GO:0008270">
    <property type="term" value="F:zinc ion binding"/>
    <property type="evidence" value="ECO:0007669"/>
    <property type="project" value="UniProtKB-KW"/>
</dbReference>
<dbReference type="GO" id="GO:0006511">
    <property type="term" value="P:ubiquitin-dependent protein catabolic process"/>
    <property type="evidence" value="ECO:0007669"/>
    <property type="project" value="TreeGrafter"/>
</dbReference>
<keyword evidence="1" id="KW-0862">Zinc</keyword>
<feature type="compositionally biased region" description="Polar residues" evidence="2">
    <location>
        <begin position="397"/>
        <end position="414"/>
    </location>
</feature>
<proteinExistence type="predicted"/>
<evidence type="ECO:0000256" key="3">
    <source>
        <dbReference type="SAM" id="Phobius"/>
    </source>
</evidence>
<keyword evidence="1" id="KW-0863">Zinc-finger</keyword>
<evidence type="ECO:0000313" key="6">
    <source>
        <dbReference type="Proteomes" id="UP001172155"/>
    </source>
</evidence>
<evidence type="ECO:0000256" key="1">
    <source>
        <dbReference type="PROSITE-ProRule" id="PRU00175"/>
    </source>
</evidence>
<dbReference type="FunFam" id="3.30.40.10:FF:000539">
    <property type="entry name" value="Ring finger domain protein"/>
    <property type="match status" value="1"/>
</dbReference>
<dbReference type="EMBL" id="JAUKUD010000001">
    <property type="protein sequence ID" value="KAK0753823.1"/>
    <property type="molecule type" value="Genomic_DNA"/>
</dbReference>
<protein>
    <recommendedName>
        <fullName evidence="4">RING-type domain-containing protein</fullName>
    </recommendedName>
</protein>
<dbReference type="InterPro" id="IPR001841">
    <property type="entry name" value="Znf_RING"/>
</dbReference>
<reference evidence="5" key="1">
    <citation type="submission" date="2023-06" db="EMBL/GenBank/DDBJ databases">
        <title>Genome-scale phylogeny and comparative genomics of the fungal order Sordariales.</title>
        <authorList>
            <consortium name="Lawrence Berkeley National Laboratory"/>
            <person name="Hensen N."/>
            <person name="Bonometti L."/>
            <person name="Westerberg I."/>
            <person name="Brannstrom I.O."/>
            <person name="Guillou S."/>
            <person name="Cros-Aarteil S."/>
            <person name="Calhoun S."/>
            <person name="Haridas S."/>
            <person name="Kuo A."/>
            <person name="Mondo S."/>
            <person name="Pangilinan J."/>
            <person name="Riley R."/>
            <person name="LaButti K."/>
            <person name="Andreopoulos B."/>
            <person name="Lipzen A."/>
            <person name="Chen C."/>
            <person name="Yanf M."/>
            <person name="Daum C."/>
            <person name="Ng V."/>
            <person name="Clum A."/>
            <person name="Steindorff A."/>
            <person name="Ohm R."/>
            <person name="Martin F."/>
            <person name="Silar P."/>
            <person name="Natvig D."/>
            <person name="Lalanne C."/>
            <person name="Gautier V."/>
            <person name="Ament-velasquez S.L."/>
            <person name="Kruys A."/>
            <person name="Hutchinson M.I."/>
            <person name="Powell A.J."/>
            <person name="Barry K."/>
            <person name="Miller A.N."/>
            <person name="Grigoriev I.V."/>
            <person name="Debuchy R."/>
            <person name="Gladieux P."/>
            <person name="Thoren M.H."/>
            <person name="Johannesson H."/>
        </authorList>
    </citation>
    <scope>NUCLEOTIDE SEQUENCE</scope>
    <source>
        <strain evidence="5">SMH3187-1</strain>
    </source>
</reference>
<evidence type="ECO:0000256" key="2">
    <source>
        <dbReference type="SAM" id="MobiDB-lite"/>
    </source>
</evidence>
<dbReference type="InterPro" id="IPR051826">
    <property type="entry name" value="E3_ubiquitin-ligase_domain"/>
</dbReference>
<feature type="compositionally biased region" description="Low complexity" evidence="2">
    <location>
        <begin position="432"/>
        <end position="447"/>
    </location>
</feature>
<evidence type="ECO:0000259" key="4">
    <source>
        <dbReference type="PROSITE" id="PS50089"/>
    </source>
</evidence>
<dbReference type="Proteomes" id="UP001172155">
    <property type="component" value="Unassembled WGS sequence"/>
</dbReference>
<feature type="region of interest" description="Disordered" evidence="2">
    <location>
        <begin position="57"/>
        <end position="85"/>
    </location>
</feature>
<dbReference type="PANTHER" id="PTHR22765">
    <property type="entry name" value="RING FINGER AND PROTEASE ASSOCIATED DOMAIN-CONTAINING"/>
    <property type="match status" value="1"/>
</dbReference>
<dbReference type="SMART" id="SM00184">
    <property type="entry name" value="RING"/>
    <property type="match status" value="1"/>
</dbReference>
<dbReference type="SUPFAM" id="SSF57850">
    <property type="entry name" value="RING/U-box"/>
    <property type="match status" value="1"/>
</dbReference>
<dbReference type="Gene3D" id="3.30.40.10">
    <property type="entry name" value="Zinc/RING finger domain, C3HC4 (zinc finger)"/>
    <property type="match status" value="1"/>
</dbReference>
<feature type="region of interest" description="Disordered" evidence="2">
    <location>
        <begin position="179"/>
        <end position="280"/>
    </location>
</feature>
<gene>
    <name evidence="5" type="ORF">B0T18DRAFT_385803</name>
</gene>
<organism evidence="5 6">
    <name type="scientific">Schizothecium vesticola</name>
    <dbReference type="NCBI Taxonomy" id="314040"/>
    <lineage>
        <taxon>Eukaryota</taxon>
        <taxon>Fungi</taxon>
        <taxon>Dikarya</taxon>
        <taxon>Ascomycota</taxon>
        <taxon>Pezizomycotina</taxon>
        <taxon>Sordariomycetes</taxon>
        <taxon>Sordariomycetidae</taxon>
        <taxon>Sordariales</taxon>
        <taxon>Schizotheciaceae</taxon>
        <taxon>Schizothecium</taxon>
    </lineage>
</organism>
<keyword evidence="3" id="KW-0812">Transmembrane</keyword>
<comment type="caution">
    <text evidence="5">The sequence shown here is derived from an EMBL/GenBank/DDBJ whole genome shotgun (WGS) entry which is preliminary data.</text>
</comment>
<evidence type="ECO:0000313" key="5">
    <source>
        <dbReference type="EMBL" id="KAK0753823.1"/>
    </source>
</evidence>
<feature type="compositionally biased region" description="Low complexity" evidence="2">
    <location>
        <begin position="182"/>
        <end position="193"/>
    </location>
</feature>
<dbReference type="CDD" id="cd16473">
    <property type="entry name" value="RING-H2_RNF103"/>
    <property type="match status" value="1"/>
</dbReference>
<dbReference type="PROSITE" id="PS50089">
    <property type="entry name" value="ZF_RING_2"/>
    <property type="match status" value="1"/>
</dbReference>
<dbReference type="AlphaFoldDB" id="A0AA40KC66"/>
<dbReference type="PANTHER" id="PTHR22765:SF434">
    <property type="entry name" value="GB|AAD18119.1-RELATED"/>
    <property type="match status" value="1"/>
</dbReference>
<feature type="compositionally biased region" description="Polar residues" evidence="2">
    <location>
        <begin position="478"/>
        <end position="496"/>
    </location>
</feature>
<keyword evidence="3" id="KW-0472">Membrane</keyword>
<keyword evidence="6" id="KW-1185">Reference proteome</keyword>
<dbReference type="Pfam" id="PF13639">
    <property type="entry name" value="zf-RING_2"/>
    <property type="match status" value="1"/>
</dbReference>
<dbReference type="GO" id="GO:0005737">
    <property type="term" value="C:cytoplasm"/>
    <property type="evidence" value="ECO:0007669"/>
    <property type="project" value="TreeGrafter"/>
</dbReference>
<feature type="compositionally biased region" description="Low complexity" evidence="2">
    <location>
        <begin position="64"/>
        <end position="85"/>
    </location>
</feature>
<feature type="transmembrane region" description="Helical" evidence="3">
    <location>
        <begin position="92"/>
        <end position="117"/>
    </location>
</feature>